<proteinExistence type="predicted"/>
<evidence type="ECO:0000259" key="2">
    <source>
        <dbReference type="Pfam" id="PF00144"/>
    </source>
</evidence>
<comment type="caution">
    <text evidence="4">The sequence shown here is derived from an EMBL/GenBank/DDBJ whole genome shotgun (WGS) entry which is preliminary data.</text>
</comment>
<organism evidence="4 6">
    <name type="scientific">Chryseobacterium balustinum</name>
    <dbReference type="NCBI Taxonomy" id="246"/>
    <lineage>
        <taxon>Bacteria</taxon>
        <taxon>Pseudomonadati</taxon>
        <taxon>Bacteroidota</taxon>
        <taxon>Flavobacteriia</taxon>
        <taxon>Flavobacteriales</taxon>
        <taxon>Weeksellaceae</taxon>
        <taxon>Chryseobacterium group</taxon>
        <taxon>Chryseobacterium</taxon>
    </lineage>
</organism>
<evidence type="ECO:0000256" key="1">
    <source>
        <dbReference type="SAM" id="SignalP"/>
    </source>
</evidence>
<evidence type="ECO:0000313" key="3">
    <source>
        <dbReference type="EMBL" id="SKB91564.1"/>
    </source>
</evidence>
<accession>A0AAX2INR6</accession>
<feature type="signal peptide" evidence="1">
    <location>
        <begin position="1"/>
        <end position="23"/>
    </location>
</feature>
<reference evidence="3 5" key="1">
    <citation type="submission" date="2017-02" db="EMBL/GenBank/DDBJ databases">
        <authorList>
            <person name="Varghese N."/>
            <person name="Submissions S."/>
        </authorList>
    </citation>
    <scope>NUCLEOTIDE SEQUENCE [LARGE SCALE GENOMIC DNA]</scope>
    <source>
        <strain evidence="3 5">DSM 16775</strain>
    </source>
</reference>
<reference evidence="4 6" key="2">
    <citation type="submission" date="2018-06" db="EMBL/GenBank/DDBJ databases">
        <authorList>
            <consortium name="Pathogen Informatics"/>
            <person name="Doyle S."/>
        </authorList>
    </citation>
    <scope>NUCLEOTIDE SEQUENCE [LARGE SCALE GENOMIC DNA]</scope>
    <source>
        <strain evidence="4 6">NCTC11212</strain>
    </source>
</reference>
<dbReference type="Pfam" id="PF00144">
    <property type="entry name" value="Beta-lactamase"/>
    <property type="match status" value="1"/>
</dbReference>
<sequence>MIPILKKSLAAILLFFCSISVFSQTDSINVFIQNQMQKRKIPGLELAIVSHGKIIKTGYYGLANIQDSIAISNKSVFTINSIMVVNSHPHYHY</sequence>
<keyword evidence="5" id="KW-1185">Reference proteome</keyword>
<name>A0AAX2INR6_9FLAO</name>
<evidence type="ECO:0000313" key="6">
    <source>
        <dbReference type="Proteomes" id="UP000251937"/>
    </source>
</evidence>
<protein>
    <submittedName>
        <fullName evidence="3">Beta-lactamase</fullName>
    </submittedName>
</protein>
<dbReference type="Proteomes" id="UP000251937">
    <property type="component" value="Unassembled WGS sequence"/>
</dbReference>
<dbReference type="InterPro" id="IPR012338">
    <property type="entry name" value="Beta-lactam/transpept-like"/>
</dbReference>
<dbReference type="InterPro" id="IPR001466">
    <property type="entry name" value="Beta-lactam-related"/>
</dbReference>
<gene>
    <name evidence="4" type="ORF">NCTC11212_02295</name>
    <name evidence="3" type="ORF">SAMN05421800_11423</name>
</gene>
<dbReference type="EMBL" id="UAVR01000011">
    <property type="protein sequence ID" value="SQA90083.1"/>
    <property type="molecule type" value="Genomic_DNA"/>
</dbReference>
<evidence type="ECO:0000313" key="5">
    <source>
        <dbReference type="Proteomes" id="UP000190669"/>
    </source>
</evidence>
<dbReference type="SUPFAM" id="SSF56601">
    <property type="entry name" value="beta-lactamase/transpeptidase-like"/>
    <property type="match status" value="1"/>
</dbReference>
<dbReference type="AlphaFoldDB" id="A0AAX2INR6"/>
<feature type="domain" description="Beta-lactamase-related" evidence="2">
    <location>
        <begin position="31"/>
        <end position="82"/>
    </location>
</feature>
<dbReference type="KEGG" id="cbp:EB354_10915"/>
<evidence type="ECO:0000313" key="4">
    <source>
        <dbReference type="EMBL" id="SQA90083.1"/>
    </source>
</evidence>
<feature type="chain" id="PRO_5043578677" evidence="1">
    <location>
        <begin position="24"/>
        <end position="93"/>
    </location>
</feature>
<keyword evidence="1" id="KW-0732">Signal</keyword>
<dbReference type="EMBL" id="FUZE01000014">
    <property type="protein sequence ID" value="SKB91564.1"/>
    <property type="molecule type" value="Genomic_DNA"/>
</dbReference>
<dbReference type="Proteomes" id="UP000190669">
    <property type="component" value="Unassembled WGS sequence"/>
</dbReference>
<dbReference type="Gene3D" id="3.40.710.10">
    <property type="entry name" value="DD-peptidase/beta-lactamase superfamily"/>
    <property type="match status" value="1"/>
</dbReference>